<dbReference type="EMBL" id="CP045652">
    <property type="protein sequence ID" value="QGA25910.1"/>
    <property type="molecule type" value="Genomic_DNA"/>
</dbReference>
<feature type="domain" description="ApeI dehydratase-like" evidence="1">
    <location>
        <begin position="19"/>
        <end position="107"/>
    </location>
</feature>
<evidence type="ECO:0000313" key="2">
    <source>
        <dbReference type="EMBL" id="QGA25910.1"/>
    </source>
</evidence>
<evidence type="ECO:0000313" key="3">
    <source>
        <dbReference type="Proteomes" id="UP000326921"/>
    </source>
</evidence>
<reference evidence="2 3" key="1">
    <citation type="submission" date="2019-10" db="EMBL/GenBank/DDBJ databases">
        <authorList>
            <person name="Dong K."/>
        </authorList>
    </citation>
    <scope>NUCLEOTIDE SEQUENCE [LARGE SCALE GENOMIC DNA]</scope>
    <source>
        <strain evidence="3">dk4302</strain>
    </source>
</reference>
<name>A0A5Q0QFE2_9SPHI</name>
<dbReference type="RefSeq" id="WP_153510246.1">
    <property type="nucleotide sequence ID" value="NZ_CP045652.1"/>
</dbReference>
<dbReference type="AlphaFoldDB" id="A0A5Q0QFE2"/>
<dbReference type="Pfam" id="PF22818">
    <property type="entry name" value="ApeI-like"/>
    <property type="match status" value="1"/>
</dbReference>
<organism evidence="2 3">
    <name type="scientific">Sphingobacterium zhuxiongii</name>
    <dbReference type="NCBI Taxonomy" id="2662364"/>
    <lineage>
        <taxon>Bacteria</taxon>
        <taxon>Pseudomonadati</taxon>
        <taxon>Bacteroidota</taxon>
        <taxon>Sphingobacteriia</taxon>
        <taxon>Sphingobacteriales</taxon>
        <taxon>Sphingobacteriaceae</taxon>
        <taxon>Sphingobacterium</taxon>
    </lineage>
</organism>
<proteinExistence type="predicted"/>
<dbReference type="SUPFAM" id="SSF54637">
    <property type="entry name" value="Thioesterase/thiol ester dehydrase-isomerase"/>
    <property type="match status" value="1"/>
</dbReference>
<dbReference type="KEGG" id="sphe:GFH32_06080"/>
<dbReference type="GO" id="GO:0016829">
    <property type="term" value="F:lyase activity"/>
    <property type="evidence" value="ECO:0007669"/>
    <property type="project" value="UniProtKB-KW"/>
</dbReference>
<dbReference type="Gene3D" id="3.10.129.10">
    <property type="entry name" value="Hotdog Thioesterase"/>
    <property type="match status" value="1"/>
</dbReference>
<keyword evidence="3" id="KW-1185">Reference proteome</keyword>
<dbReference type="InterPro" id="IPR029069">
    <property type="entry name" value="HotDog_dom_sf"/>
</dbReference>
<dbReference type="InterPro" id="IPR054545">
    <property type="entry name" value="ApeI-like"/>
</dbReference>
<evidence type="ECO:0000259" key="1">
    <source>
        <dbReference type="Pfam" id="PF22818"/>
    </source>
</evidence>
<protein>
    <submittedName>
        <fullName evidence="2">3-hydroxyacyl-ACP dehydratase</fullName>
    </submittedName>
</protein>
<gene>
    <name evidence="2" type="ORF">GFH32_06080</name>
</gene>
<dbReference type="Proteomes" id="UP000326921">
    <property type="component" value="Chromosome"/>
</dbReference>
<sequence length="125" mass="13898">MMNSMLIPDFYSLLPSNISSEHVQAHIKLNAEHPIFQGHFPENPVTPGVCMLQICKELAEEATQKSLTIKSCKNIKFTALINPFTDPEIHIDFQIKSETPTVFKITGHAQFGDTLAFKISALLSA</sequence>
<accession>A0A5Q0QFE2</accession>